<dbReference type="eggNOG" id="ENOG5031WUC">
    <property type="taxonomic scope" value="Bacteria"/>
</dbReference>
<feature type="region of interest" description="Disordered" evidence="1">
    <location>
        <begin position="77"/>
        <end position="104"/>
    </location>
</feature>
<name>F2R4U2_STRVP</name>
<protein>
    <submittedName>
        <fullName evidence="3">Uncharacterized protein</fullName>
    </submittedName>
</protein>
<keyword evidence="2" id="KW-0472">Membrane</keyword>
<dbReference type="KEGG" id="sve:SVEN_2677"/>
<evidence type="ECO:0000256" key="2">
    <source>
        <dbReference type="SAM" id="Phobius"/>
    </source>
</evidence>
<sequence>MQRPNAAQLAYGSATVVVATVALLLLSGTTSTLGITAVSLAGLLLGLLVAVTMPVRTTAVKAPDEVPAQVPVHVQAQAAASPENEKIRVPAPRVGAGADARISS</sequence>
<feature type="transmembrane region" description="Helical" evidence="2">
    <location>
        <begin position="9"/>
        <end position="27"/>
    </location>
</feature>
<dbReference type="AlphaFoldDB" id="F2R4U2"/>
<dbReference type="EMBL" id="FR845719">
    <property type="protein sequence ID" value="CCA55963.1"/>
    <property type="molecule type" value="Genomic_DNA"/>
</dbReference>
<dbReference type="STRING" id="953739.SVEN_2677"/>
<dbReference type="Proteomes" id="UP000006854">
    <property type="component" value="Chromosome"/>
</dbReference>
<accession>F2R4U2</accession>
<keyword evidence="2" id="KW-0812">Transmembrane</keyword>
<feature type="transmembrane region" description="Helical" evidence="2">
    <location>
        <begin position="33"/>
        <end position="51"/>
    </location>
</feature>
<dbReference type="GeneID" id="51863245"/>
<reference evidence="3 4" key="1">
    <citation type="journal article" date="2011" name="BMC Genomics">
        <title>Genome-wide analysis of the role of GlnR in Streptomyces venezuelae provides new insights into global nitrogen regulation in actinomycetes.</title>
        <authorList>
            <person name="Pullan S.T."/>
            <person name="Bibb M.J."/>
            <person name="Merrick M."/>
        </authorList>
    </citation>
    <scope>NUCLEOTIDE SEQUENCE [LARGE SCALE GENOMIC DNA]</scope>
    <source>
        <strain evidence="4">ATCC 10712 / CBS 650.69 / DSM 40230 / JCM 4526 / NBRC 13096 / PD 04745</strain>
    </source>
</reference>
<dbReference type="HOGENOM" id="CLU_155294_1_0_11"/>
<dbReference type="RefSeq" id="WP_015033881.1">
    <property type="nucleotide sequence ID" value="NC_018750.1"/>
</dbReference>
<keyword evidence="4" id="KW-1185">Reference proteome</keyword>
<proteinExistence type="predicted"/>
<dbReference type="PATRIC" id="fig|953739.5.peg.4867"/>
<evidence type="ECO:0000313" key="4">
    <source>
        <dbReference type="Proteomes" id="UP000006854"/>
    </source>
</evidence>
<evidence type="ECO:0000256" key="1">
    <source>
        <dbReference type="SAM" id="MobiDB-lite"/>
    </source>
</evidence>
<organism evidence="3 4">
    <name type="scientific">Streptomyces venezuelae (strain ATCC 10712 / CBS 650.69 / DSM 40230 / JCM 4526 / NBRC 13096 / PD 04745)</name>
    <dbReference type="NCBI Taxonomy" id="953739"/>
    <lineage>
        <taxon>Bacteria</taxon>
        <taxon>Bacillati</taxon>
        <taxon>Actinomycetota</taxon>
        <taxon>Actinomycetes</taxon>
        <taxon>Kitasatosporales</taxon>
        <taxon>Streptomycetaceae</taxon>
        <taxon>Streptomyces</taxon>
    </lineage>
</organism>
<keyword evidence="2" id="KW-1133">Transmembrane helix</keyword>
<gene>
    <name evidence="3" type="ordered locus">SVEN_2677</name>
</gene>
<evidence type="ECO:0000313" key="3">
    <source>
        <dbReference type="EMBL" id="CCA55963.1"/>
    </source>
</evidence>